<dbReference type="PIRSF" id="PIRSF000390">
    <property type="entry name" value="PLP_StrS"/>
    <property type="match status" value="1"/>
</dbReference>
<name>A0A1G2HQ67_9BACT</name>
<feature type="active site" description="Proton acceptor" evidence="1">
    <location>
        <position position="186"/>
    </location>
</feature>
<dbReference type="AlphaFoldDB" id="A0A1G2HQ67"/>
<dbReference type="STRING" id="1802202.A2730_02770"/>
<sequence length="413" mass="47607">MNTFKPISISLSPNVQKDDVFLALRLLFQPWKWKRGLAVKNLEDEFKQYLGVKYAFSFNSGRSSLFAILKSLNLPEQSKVLLQAFTCNAVPNPILWANMNPTYVDCSNDFNINVGDLQKKIAADTKILVLQHTFGLPANIDEVNLIMRQNGGIVVEDCAHALGAEYKGHKLGTYGAAGFFSFSRDKVISSVYGGMAVTNDDLLGKKLEKLQKEFGCPSYFWIFQQILHPVFLHFFILPLYNFLDLGKLFLILSQWAHLLSKAVSWKEKRGLKPDYFPKVFPNALAMMAQNQFKKLEKFNEHRKEIAEFYYQELKDTQFILPKRENNIFLRFAIRHPKAHDIIYDAWHKENILLGDWYTTPIAPDDTKLPEMKYTPGSCKNAELLTKETLNLPTHINISLEDAKRIVDFLKRWK</sequence>
<dbReference type="InterPro" id="IPR015422">
    <property type="entry name" value="PyrdxlP-dep_Trfase_small"/>
</dbReference>
<comment type="similarity">
    <text evidence="3">Belongs to the DegT/DnrJ/EryC1 family.</text>
</comment>
<evidence type="ECO:0000256" key="1">
    <source>
        <dbReference type="PIRSR" id="PIRSR000390-1"/>
    </source>
</evidence>
<reference evidence="4 5" key="1">
    <citation type="journal article" date="2016" name="Nat. Commun.">
        <title>Thousands of microbial genomes shed light on interconnected biogeochemical processes in an aquifer system.</title>
        <authorList>
            <person name="Anantharaman K."/>
            <person name="Brown C.T."/>
            <person name="Hug L.A."/>
            <person name="Sharon I."/>
            <person name="Castelle C.J."/>
            <person name="Probst A.J."/>
            <person name="Thomas B.C."/>
            <person name="Singh A."/>
            <person name="Wilkins M.J."/>
            <person name="Karaoz U."/>
            <person name="Brodie E.L."/>
            <person name="Williams K.H."/>
            <person name="Hubbard S.S."/>
            <person name="Banfield J.F."/>
        </authorList>
    </citation>
    <scope>NUCLEOTIDE SEQUENCE [LARGE SCALE GENOMIC DNA]</scope>
</reference>
<dbReference type="InterPro" id="IPR015424">
    <property type="entry name" value="PyrdxlP-dep_Trfase"/>
</dbReference>
<proteinExistence type="inferred from homology"/>
<protein>
    <recommendedName>
        <fullName evidence="6">DegT/DnrJ/EryC1/StrS aminotransferase</fullName>
    </recommendedName>
</protein>
<evidence type="ECO:0008006" key="6">
    <source>
        <dbReference type="Google" id="ProtNLM"/>
    </source>
</evidence>
<gene>
    <name evidence="4" type="ORF">A2730_02770</name>
</gene>
<feature type="modified residue" description="N6-(pyridoxal phosphate)lysine" evidence="2">
    <location>
        <position position="186"/>
    </location>
</feature>
<dbReference type="GO" id="GO:0008483">
    <property type="term" value="F:transaminase activity"/>
    <property type="evidence" value="ECO:0007669"/>
    <property type="project" value="TreeGrafter"/>
</dbReference>
<dbReference type="PANTHER" id="PTHR30244:SF34">
    <property type="entry name" value="DTDP-4-AMINO-4,6-DIDEOXYGALACTOSE TRANSAMINASE"/>
    <property type="match status" value="1"/>
</dbReference>
<dbReference type="Gene3D" id="3.40.640.10">
    <property type="entry name" value="Type I PLP-dependent aspartate aminotransferase-like (Major domain)"/>
    <property type="match status" value="1"/>
</dbReference>
<dbReference type="Pfam" id="PF01041">
    <property type="entry name" value="DegT_DnrJ_EryC1"/>
    <property type="match status" value="2"/>
</dbReference>
<dbReference type="GO" id="GO:0030170">
    <property type="term" value="F:pyridoxal phosphate binding"/>
    <property type="evidence" value="ECO:0007669"/>
    <property type="project" value="TreeGrafter"/>
</dbReference>
<accession>A0A1G2HQ67</accession>
<evidence type="ECO:0000256" key="2">
    <source>
        <dbReference type="PIRSR" id="PIRSR000390-2"/>
    </source>
</evidence>
<evidence type="ECO:0000313" key="5">
    <source>
        <dbReference type="Proteomes" id="UP000176855"/>
    </source>
</evidence>
<dbReference type="InterPro" id="IPR015421">
    <property type="entry name" value="PyrdxlP-dep_Trfase_major"/>
</dbReference>
<dbReference type="Gene3D" id="3.90.1150.10">
    <property type="entry name" value="Aspartate Aminotransferase, domain 1"/>
    <property type="match status" value="1"/>
</dbReference>
<organism evidence="4 5">
    <name type="scientific">Candidatus Staskawiczbacteria bacterium RIFCSPHIGHO2_01_FULL_39_25</name>
    <dbReference type="NCBI Taxonomy" id="1802202"/>
    <lineage>
        <taxon>Bacteria</taxon>
        <taxon>Candidatus Staskawicziibacteriota</taxon>
    </lineage>
</organism>
<dbReference type="PANTHER" id="PTHR30244">
    <property type="entry name" value="TRANSAMINASE"/>
    <property type="match status" value="1"/>
</dbReference>
<evidence type="ECO:0000256" key="3">
    <source>
        <dbReference type="RuleBase" id="RU004508"/>
    </source>
</evidence>
<dbReference type="EMBL" id="MHOO01000004">
    <property type="protein sequence ID" value="OGZ64593.1"/>
    <property type="molecule type" value="Genomic_DNA"/>
</dbReference>
<dbReference type="GO" id="GO:0000271">
    <property type="term" value="P:polysaccharide biosynthetic process"/>
    <property type="evidence" value="ECO:0007669"/>
    <property type="project" value="TreeGrafter"/>
</dbReference>
<evidence type="ECO:0000313" key="4">
    <source>
        <dbReference type="EMBL" id="OGZ64593.1"/>
    </source>
</evidence>
<comment type="caution">
    <text evidence="4">The sequence shown here is derived from an EMBL/GenBank/DDBJ whole genome shotgun (WGS) entry which is preliminary data.</text>
</comment>
<dbReference type="Proteomes" id="UP000176855">
    <property type="component" value="Unassembled WGS sequence"/>
</dbReference>
<dbReference type="SUPFAM" id="SSF53383">
    <property type="entry name" value="PLP-dependent transferases"/>
    <property type="match status" value="1"/>
</dbReference>
<keyword evidence="2 3" id="KW-0663">Pyridoxal phosphate</keyword>
<dbReference type="InterPro" id="IPR000653">
    <property type="entry name" value="DegT/StrS_aminotransferase"/>
</dbReference>